<keyword evidence="4" id="KW-1185">Reference proteome</keyword>
<proteinExistence type="predicted"/>
<feature type="transmembrane region" description="Helical" evidence="2">
    <location>
        <begin position="181"/>
        <end position="199"/>
    </location>
</feature>
<name>A0A7R9L8S7_9ACAR</name>
<dbReference type="OrthoDB" id="6500980at2759"/>
<evidence type="ECO:0000313" key="4">
    <source>
        <dbReference type="Proteomes" id="UP000759131"/>
    </source>
</evidence>
<reference evidence="3" key="1">
    <citation type="submission" date="2020-11" db="EMBL/GenBank/DDBJ databases">
        <authorList>
            <person name="Tran Van P."/>
        </authorList>
    </citation>
    <scope>NUCLEOTIDE SEQUENCE</scope>
</reference>
<feature type="compositionally biased region" description="Low complexity" evidence="1">
    <location>
        <begin position="237"/>
        <end position="250"/>
    </location>
</feature>
<gene>
    <name evidence="3" type="ORF">OSB1V03_LOCUS16531</name>
</gene>
<evidence type="ECO:0000256" key="1">
    <source>
        <dbReference type="SAM" id="MobiDB-lite"/>
    </source>
</evidence>
<keyword evidence="2" id="KW-0812">Transmembrane</keyword>
<accession>A0A7R9L8S7</accession>
<feature type="compositionally biased region" description="Polar residues" evidence="1">
    <location>
        <begin position="251"/>
        <end position="262"/>
    </location>
</feature>
<protein>
    <submittedName>
        <fullName evidence="3">Uncharacterized protein</fullName>
    </submittedName>
</protein>
<organism evidence="3">
    <name type="scientific">Medioppia subpectinata</name>
    <dbReference type="NCBI Taxonomy" id="1979941"/>
    <lineage>
        <taxon>Eukaryota</taxon>
        <taxon>Metazoa</taxon>
        <taxon>Ecdysozoa</taxon>
        <taxon>Arthropoda</taxon>
        <taxon>Chelicerata</taxon>
        <taxon>Arachnida</taxon>
        <taxon>Acari</taxon>
        <taxon>Acariformes</taxon>
        <taxon>Sarcoptiformes</taxon>
        <taxon>Oribatida</taxon>
        <taxon>Brachypylina</taxon>
        <taxon>Oppioidea</taxon>
        <taxon>Oppiidae</taxon>
        <taxon>Medioppia</taxon>
    </lineage>
</organism>
<feature type="compositionally biased region" description="Basic and acidic residues" evidence="1">
    <location>
        <begin position="263"/>
        <end position="281"/>
    </location>
</feature>
<dbReference type="EMBL" id="CAJPIZ010018529">
    <property type="protein sequence ID" value="CAG2116572.1"/>
    <property type="molecule type" value="Genomic_DNA"/>
</dbReference>
<keyword evidence="2" id="KW-1133">Transmembrane helix</keyword>
<evidence type="ECO:0000256" key="2">
    <source>
        <dbReference type="SAM" id="Phobius"/>
    </source>
</evidence>
<evidence type="ECO:0000313" key="3">
    <source>
        <dbReference type="EMBL" id="CAD7636161.1"/>
    </source>
</evidence>
<dbReference type="EMBL" id="OC873104">
    <property type="protein sequence ID" value="CAD7636161.1"/>
    <property type="molecule type" value="Genomic_DNA"/>
</dbReference>
<feature type="region of interest" description="Disordered" evidence="1">
    <location>
        <begin position="9"/>
        <end position="46"/>
    </location>
</feature>
<dbReference type="Proteomes" id="UP000759131">
    <property type="component" value="Unassembled WGS sequence"/>
</dbReference>
<feature type="region of interest" description="Disordered" evidence="1">
    <location>
        <begin position="234"/>
        <end position="281"/>
    </location>
</feature>
<keyword evidence="2" id="KW-0472">Membrane</keyword>
<dbReference type="AlphaFoldDB" id="A0A7R9L8S7"/>
<sequence length="281" mass="30251">MFVPVAAYSITKTRNNHHKPSRSSAANSYRKRQGGPIRRNPDLGHKQTESAVYGYMQRPEIIEFRGQYFYGPRPGDPYDGPLTPAGSSAEGVKYPPYPLDPVDPHSTSASNPYQSYGNQYGYGGVGSGYGSGGYGSGGYGSGYGPGYGAGYGGYNAGKYFKGGLGPGGLLLATLPLILAPMLSYLFTPMVIPITATVAAGRRRRRDAPMDATLEAMMSDTNMNSLDQKLLKDASFGTQSSTSSSPLTSQPNDSNRPNSQWLHSSDRFNDTKFKEAQKKVLH</sequence>